<dbReference type="Proteomes" id="UP000193719">
    <property type="component" value="Unassembled WGS sequence"/>
</dbReference>
<dbReference type="EMBL" id="MCFH01000017">
    <property type="protein sequence ID" value="ORX51736.1"/>
    <property type="molecule type" value="Genomic_DNA"/>
</dbReference>
<dbReference type="PANTHER" id="PTHR48051:SF1">
    <property type="entry name" value="RAS SUPPRESSOR PROTEIN 1"/>
    <property type="match status" value="1"/>
</dbReference>
<keyword evidence="2" id="KW-0677">Repeat</keyword>
<gene>
    <name evidence="4" type="ORF">BCR36DRAFT_411712</name>
</gene>
<dbReference type="InterPro" id="IPR050216">
    <property type="entry name" value="LRR_domain-containing"/>
</dbReference>
<dbReference type="PROSITE" id="PS51450">
    <property type="entry name" value="LRR"/>
    <property type="match status" value="1"/>
</dbReference>
<evidence type="ECO:0000313" key="5">
    <source>
        <dbReference type="Proteomes" id="UP000193719"/>
    </source>
</evidence>
<dbReference type="OrthoDB" id="2404189at2759"/>
<keyword evidence="3" id="KW-0812">Transmembrane</keyword>
<dbReference type="STRING" id="1754191.A0A1Y1VBV1"/>
<proteinExistence type="predicted"/>
<dbReference type="AlphaFoldDB" id="A0A1Y1VBV1"/>
<dbReference type="Gene3D" id="3.80.10.10">
    <property type="entry name" value="Ribonuclease Inhibitor"/>
    <property type="match status" value="1"/>
</dbReference>
<dbReference type="InterPro" id="IPR003591">
    <property type="entry name" value="Leu-rich_rpt_typical-subtyp"/>
</dbReference>
<accession>A0A1Y1VBV1</accession>
<dbReference type="GO" id="GO:0005737">
    <property type="term" value="C:cytoplasm"/>
    <property type="evidence" value="ECO:0007669"/>
    <property type="project" value="TreeGrafter"/>
</dbReference>
<keyword evidence="3" id="KW-0472">Membrane</keyword>
<organism evidence="4 5">
    <name type="scientific">Piromyces finnis</name>
    <dbReference type="NCBI Taxonomy" id="1754191"/>
    <lineage>
        <taxon>Eukaryota</taxon>
        <taxon>Fungi</taxon>
        <taxon>Fungi incertae sedis</taxon>
        <taxon>Chytridiomycota</taxon>
        <taxon>Chytridiomycota incertae sedis</taxon>
        <taxon>Neocallimastigomycetes</taxon>
        <taxon>Neocallimastigales</taxon>
        <taxon>Neocallimastigaceae</taxon>
        <taxon>Piromyces</taxon>
    </lineage>
</organism>
<dbReference type="SUPFAM" id="SSF52058">
    <property type="entry name" value="L domain-like"/>
    <property type="match status" value="1"/>
</dbReference>
<keyword evidence="5" id="KW-1185">Reference proteome</keyword>
<dbReference type="InterPro" id="IPR032675">
    <property type="entry name" value="LRR_dom_sf"/>
</dbReference>
<evidence type="ECO:0000256" key="3">
    <source>
        <dbReference type="SAM" id="Phobius"/>
    </source>
</evidence>
<keyword evidence="1" id="KW-0433">Leucine-rich repeat</keyword>
<evidence type="ECO:0000313" key="4">
    <source>
        <dbReference type="EMBL" id="ORX51736.1"/>
    </source>
</evidence>
<sequence>MPKLKELHAINSNIKSIPNDIPSSCSLELLDLYKNEFNGFPSSITKCSNLNYLDMSINNLSSIPDDISKLKNLEILYIGQTKLKSLSNEIFKLNLNELDLDGNPDLSIEIRNFGKQVNQCDLRNINVICYEPGTCKKLIKKENPREFYPDAESVYSNKCEKPKSSPSKGGNLLLYIIGGIIIFLIICILFLWKSKNQKEDNEYNTKETRFVPPVLNVNNGNSNNNFEYNNDSSKNDIPDISDGHANSLSNGSAISIGHNTVPLVTANKERPSYKHLADLENTASKNKIDDVPPSYSEQDQFGSSMGAMNVSYSFSPTMNNPAFSSYGYNNVPNNNFSFIPDSNNGNDITMTYNNGYYNNGLNSNNMINMNNNNVDNNNNYYYPNNYNNNDNNYHFINNNLVPNNGNNNNSYNYSNNNNNNYNENKNNNMQQMLFNNNVVNNN</sequence>
<comment type="caution">
    <text evidence="4">The sequence shown here is derived from an EMBL/GenBank/DDBJ whole genome shotgun (WGS) entry which is preliminary data.</text>
</comment>
<dbReference type="SMART" id="SM00369">
    <property type="entry name" value="LRR_TYP"/>
    <property type="match status" value="3"/>
</dbReference>
<dbReference type="InterPro" id="IPR001611">
    <property type="entry name" value="Leu-rich_rpt"/>
</dbReference>
<reference evidence="4 5" key="2">
    <citation type="submission" date="2016-08" db="EMBL/GenBank/DDBJ databases">
        <title>Pervasive Adenine N6-methylation of Active Genes in Fungi.</title>
        <authorList>
            <consortium name="DOE Joint Genome Institute"/>
            <person name="Mondo S.J."/>
            <person name="Dannebaum R.O."/>
            <person name="Kuo R.C."/>
            <person name="Labutti K."/>
            <person name="Haridas S."/>
            <person name="Kuo A."/>
            <person name="Salamov A."/>
            <person name="Ahrendt S.R."/>
            <person name="Lipzen A."/>
            <person name="Sullivan W."/>
            <person name="Andreopoulos W.B."/>
            <person name="Clum A."/>
            <person name="Lindquist E."/>
            <person name="Daum C."/>
            <person name="Ramamoorthy G.K."/>
            <person name="Gryganskyi A."/>
            <person name="Culley D."/>
            <person name="Magnuson J.K."/>
            <person name="James T.Y."/>
            <person name="O'Malley M.A."/>
            <person name="Stajich J.E."/>
            <person name="Spatafora J.W."/>
            <person name="Visel A."/>
            <person name="Grigoriev I.V."/>
        </authorList>
    </citation>
    <scope>NUCLEOTIDE SEQUENCE [LARGE SCALE GENOMIC DNA]</scope>
    <source>
        <strain evidence="5">finn</strain>
    </source>
</reference>
<evidence type="ECO:0008006" key="6">
    <source>
        <dbReference type="Google" id="ProtNLM"/>
    </source>
</evidence>
<protein>
    <recommendedName>
        <fullName evidence="6">L domain-like protein</fullName>
    </recommendedName>
</protein>
<evidence type="ECO:0000256" key="1">
    <source>
        <dbReference type="ARBA" id="ARBA00022614"/>
    </source>
</evidence>
<reference evidence="4 5" key="1">
    <citation type="submission" date="2016-08" db="EMBL/GenBank/DDBJ databases">
        <title>Genomes of anaerobic fungi encode conserved fungal cellulosomes for biomass hydrolysis.</title>
        <authorList>
            <consortium name="DOE Joint Genome Institute"/>
            <person name="Haitjema C.H."/>
            <person name="Gilmore S.P."/>
            <person name="Henske J.K."/>
            <person name="Solomon K.V."/>
            <person name="De Groot R."/>
            <person name="Kuo A."/>
            <person name="Mondo S.J."/>
            <person name="Salamov A.A."/>
            <person name="Labutti K."/>
            <person name="Zhao Z."/>
            <person name="Chiniquy J."/>
            <person name="Barry K."/>
            <person name="Brewer H.M."/>
            <person name="Purvine S.O."/>
            <person name="Wright A.T."/>
            <person name="Boxma B."/>
            <person name="Van Alen T."/>
            <person name="Hackstein J.H."/>
            <person name="Baker S.E."/>
            <person name="Grigoriev I.V."/>
            <person name="O'Malley M.A."/>
        </authorList>
    </citation>
    <scope>NUCLEOTIDE SEQUENCE [LARGE SCALE GENOMIC DNA]</scope>
    <source>
        <strain evidence="5">finn</strain>
    </source>
</reference>
<keyword evidence="3" id="KW-1133">Transmembrane helix</keyword>
<evidence type="ECO:0000256" key="2">
    <source>
        <dbReference type="ARBA" id="ARBA00022737"/>
    </source>
</evidence>
<name>A0A1Y1VBV1_9FUNG</name>
<feature type="transmembrane region" description="Helical" evidence="3">
    <location>
        <begin position="172"/>
        <end position="192"/>
    </location>
</feature>
<dbReference type="PANTHER" id="PTHR48051">
    <property type="match status" value="1"/>
</dbReference>